<feature type="transmembrane region" description="Helical" evidence="1">
    <location>
        <begin position="83"/>
        <end position="102"/>
    </location>
</feature>
<dbReference type="AlphaFoldDB" id="A0A0N4XXQ2"/>
<gene>
    <name evidence="2" type="ORF">NBR_LOCUS7791</name>
</gene>
<evidence type="ECO:0000313" key="2">
    <source>
        <dbReference type="EMBL" id="VDL71380.1"/>
    </source>
</evidence>
<evidence type="ECO:0000256" key="1">
    <source>
        <dbReference type="SAM" id="Phobius"/>
    </source>
</evidence>
<proteinExistence type="predicted"/>
<evidence type="ECO:0000313" key="4">
    <source>
        <dbReference type="WBParaSite" id="NBR_0000779001-mRNA-1"/>
    </source>
</evidence>
<reference evidence="4" key="1">
    <citation type="submission" date="2017-02" db="UniProtKB">
        <authorList>
            <consortium name="WormBaseParasite"/>
        </authorList>
    </citation>
    <scope>IDENTIFICATION</scope>
</reference>
<protein>
    <submittedName>
        <fullName evidence="4">Small integral membrane protein 15</fullName>
    </submittedName>
</protein>
<keyword evidence="1" id="KW-0472">Membrane</keyword>
<dbReference type="EMBL" id="UYSL01019927">
    <property type="protein sequence ID" value="VDL71380.1"/>
    <property type="molecule type" value="Genomic_DNA"/>
</dbReference>
<keyword evidence="1" id="KW-0812">Transmembrane</keyword>
<dbReference type="WBParaSite" id="NBR_0000779001-mRNA-1">
    <property type="protein sequence ID" value="NBR_0000779001-mRNA-1"/>
    <property type="gene ID" value="NBR_0000779001"/>
</dbReference>
<accession>A0A0N4XXQ2</accession>
<evidence type="ECO:0000313" key="3">
    <source>
        <dbReference type="Proteomes" id="UP000271162"/>
    </source>
</evidence>
<dbReference type="Proteomes" id="UP000271162">
    <property type="component" value="Unassembled WGS sequence"/>
</dbReference>
<keyword evidence="1" id="KW-1133">Transmembrane helix</keyword>
<keyword evidence="3" id="KW-1185">Reference proteome</keyword>
<name>A0A0N4XXQ2_NIPBR</name>
<sequence length="136" mass="15642">MRECHKEELLCSCQLKPSLHRDDRDASNHSSEVPLLRGLVSELVEHADSIITIRPSWWKESDREIVFGSENCYVQEAELLTPFLIFFGVGFLFGLILAYVHIRLVRSMVKERLSHIPKAKKVKVKKGKKGKKGKKK</sequence>
<reference evidence="2 3" key="2">
    <citation type="submission" date="2018-11" db="EMBL/GenBank/DDBJ databases">
        <authorList>
            <consortium name="Pathogen Informatics"/>
        </authorList>
    </citation>
    <scope>NUCLEOTIDE SEQUENCE [LARGE SCALE GENOMIC DNA]</scope>
</reference>
<organism evidence="4">
    <name type="scientific">Nippostrongylus brasiliensis</name>
    <name type="common">Rat hookworm</name>
    <dbReference type="NCBI Taxonomy" id="27835"/>
    <lineage>
        <taxon>Eukaryota</taxon>
        <taxon>Metazoa</taxon>
        <taxon>Ecdysozoa</taxon>
        <taxon>Nematoda</taxon>
        <taxon>Chromadorea</taxon>
        <taxon>Rhabditida</taxon>
        <taxon>Rhabditina</taxon>
        <taxon>Rhabditomorpha</taxon>
        <taxon>Strongyloidea</taxon>
        <taxon>Heligmosomidae</taxon>
        <taxon>Nippostrongylus</taxon>
    </lineage>
</organism>